<dbReference type="CDD" id="cd02677">
    <property type="entry name" value="MIT_SNX15"/>
    <property type="match status" value="1"/>
</dbReference>
<gene>
    <name evidence="4" type="ORF">PENTCL1PPCAC_2264</name>
</gene>
<dbReference type="InterPro" id="IPR036871">
    <property type="entry name" value="PX_dom_sf"/>
</dbReference>
<feature type="region of interest" description="Disordered" evidence="1">
    <location>
        <begin position="542"/>
        <end position="561"/>
    </location>
</feature>
<feature type="domain" description="PX" evidence="3">
    <location>
        <begin position="27"/>
        <end position="151"/>
    </location>
</feature>
<evidence type="ECO:0000313" key="5">
    <source>
        <dbReference type="Proteomes" id="UP001432027"/>
    </source>
</evidence>
<dbReference type="SUPFAM" id="SSF116846">
    <property type="entry name" value="MIT domain"/>
    <property type="match status" value="1"/>
</dbReference>
<dbReference type="GO" id="GO:0035091">
    <property type="term" value="F:phosphatidylinositol binding"/>
    <property type="evidence" value="ECO:0007669"/>
    <property type="project" value="InterPro"/>
</dbReference>
<dbReference type="InterPro" id="IPR011009">
    <property type="entry name" value="Kinase-like_dom_sf"/>
</dbReference>
<evidence type="ECO:0000256" key="1">
    <source>
        <dbReference type="SAM" id="MobiDB-lite"/>
    </source>
</evidence>
<feature type="region of interest" description="Disordered" evidence="1">
    <location>
        <begin position="442"/>
        <end position="464"/>
    </location>
</feature>
<dbReference type="InterPro" id="IPR007330">
    <property type="entry name" value="MIT_dom"/>
</dbReference>
<reference evidence="4" key="1">
    <citation type="submission" date="2023-10" db="EMBL/GenBank/DDBJ databases">
        <title>Genome assembly of Pristionchus species.</title>
        <authorList>
            <person name="Yoshida K."/>
            <person name="Sommer R.J."/>
        </authorList>
    </citation>
    <scope>NUCLEOTIDE SEQUENCE</scope>
    <source>
        <strain evidence="4">RS0144</strain>
    </source>
</reference>
<dbReference type="SMART" id="SM00745">
    <property type="entry name" value="MIT"/>
    <property type="match status" value="1"/>
</dbReference>
<dbReference type="Pfam" id="PF00787">
    <property type="entry name" value="PX"/>
    <property type="match status" value="1"/>
</dbReference>
<feature type="domain" description="Protein kinase" evidence="2">
    <location>
        <begin position="339"/>
        <end position="744"/>
    </location>
</feature>
<dbReference type="Proteomes" id="UP001432027">
    <property type="component" value="Unassembled WGS sequence"/>
</dbReference>
<dbReference type="SMART" id="SM00312">
    <property type="entry name" value="PX"/>
    <property type="match status" value="1"/>
</dbReference>
<keyword evidence="5" id="KW-1185">Reference proteome</keyword>
<dbReference type="Pfam" id="PF04212">
    <property type="entry name" value="MIT"/>
    <property type="match status" value="1"/>
</dbReference>
<dbReference type="AlphaFoldDB" id="A0AAV5SBD9"/>
<sequence>MTSLLPDSSYCTTELGRLVFESKLEWSGRCYVVDAKEIANSLSVKFVTYTCVIVMTPKQSLGQDERSFVLSTRYKTLSKLHSALLKLHSQLYLKSAFPPFPEAKWIGGNDAATIAERKAATEMFLSFLLSQEVLRKARLFHQFIETAEEKVADAEIVDVSSTLTVGTGLLDSSNIIPATIAPIITPENDSRPSSSLSTHFHFDDVSIEEAFAMSNQGRGFIREYLSKFAKKNGSEEYLVVAGRLVSTAQLAETEGAYEAAFYSYKEAASVLIKGMESEKSQSNRNAVRLKSAKFIEKAEQIYRNHLRYDNAPLFDMTNIPRDAEDSFAFRSSNCALLSFQFMGVLPDVEARKRVFLVHQTESGGYFVMKLIERREGGEGGGKRDGVGEAIFLPTNVPHMVPLIKFFTTTNYIILLLQYVKTGRLWSFLCRYLAESERKYEEKERRDANEDFVETEEQQKENPYRGRHTRFSVTADCERLAVMENEGLEDAGEAAVICAVGEDVMGREDEGDKAKYILVPSDTVDGNTMIVEEEAPAPVTISMKEGKEKEEGKEREGGDWQDDYRSMSLSDAMAECRDCLKESKRCWLGVIPESLIIHWSAQCISMLYVLHSHGAFIGDLHPDNLLIDEEGNLLFTYQAHWNNDARDRHLLAGYAAPECSSLLASPSIVSSPCDIWSLGALLYELILGRPLSTAAPHGIGNLSDLPFIPDSTPISFSARDLLYRILHIDPLERITIDQIRAHPFYSSINWLLYDNPHGPGRISMNRKEKEKEKERGNE</sequence>
<comment type="caution">
    <text evidence="4">The sequence shown here is derived from an EMBL/GenBank/DDBJ whole genome shotgun (WGS) entry which is preliminary data.</text>
</comment>
<dbReference type="SUPFAM" id="SSF56112">
    <property type="entry name" value="Protein kinase-like (PK-like)"/>
    <property type="match status" value="1"/>
</dbReference>
<accession>A0AAV5SBD9</accession>
<dbReference type="EMBL" id="BTSX01000001">
    <property type="protein sequence ID" value="GMS80089.1"/>
    <property type="molecule type" value="Genomic_DNA"/>
</dbReference>
<dbReference type="Gene3D" id="1.20.58.80">
    <property type="entry name" value="Phosphotransferase system, lactose/cellobiose-type IIA subunit"/>
    <property type="match status" value="1"/>
</dbReference>
<evidence type="ECO:0000313" key="4">
    <source>
        <dbReference type="EMBL" id="GMS80089.1"/>
    </source>
</evidence>
<dbReference type="PROSITE" id="PS50011">
    <property type="entry name" value="PROTEIN_KINASE_DOM"/>
    <property type="match status" value="1"/>
</dbReference>
<dbReference type="SMART" id="SM00220">
    <property type="entry name" value="S_TKc"/>
    <property type="match status" value="1"/>
</dbReference>
<evidence type="ECO:0000259" key="3">
    <source>
        <dbReference type="PROSITE" id="PS50195"/>
    </source>
</evidence>
<dbReference type="PANTHER" id="PTHR15508:SF8">
    <property type="entry name" value="LD24550P"/>
    <property type="match status" value="1"/>
</dbReference>
<feature type="compositionally biased region" description="Basic and acidic residues" evidence="1">
    <location>
        <begin position="543"/>
        <end position="561"/>
    </location>
</feature>
<dbReference type="GO" id="GO:0004672">
    <property type="term" value="F:protein kinase activity"/>
    <property type="evidence" value="ECO:0007669"/>
    <property type="project" value="InterPro"/>
</dbReference>
<dbReference type="InterPro" id="IPR036181">
    <property type="entry name" value="MIT_dom_sf"/>
</dbReference>
<dbReference type="Gene3D" id="1.10.510.10">
    <property type="entry name" value="Transferase(Phosphotransferase) domain 1"/>
    <property type="match status" value="1"/>
</dbReference>
<proteinExistence type="predicted"/>
<evidence type="ECO:0000259" key="2">
    <source>
        <dbReference type="PROSITE" id="PS50011"/>
    </source>
</evidence>
<dbReference type="InterPro" id="IPR051866">
    <property type="entry name" value="Intracell_Sig-Traffick_Protein"/>
</dbReference>
<dbReference type="GO" id="GO:0005524">
    <property type="term" value="F:ATP binding"/>
    <property type="evidence" value="ECO:0007669"/>
    <property type="project" value="InterPro"/>
</dbReference>
<dbReference type="Gene3D" id="3.30.1520.10">
    <property type="entry name" value="Phox-like domain"/>
    <property type="match status" value="1"/>
</dbReference>
<dbReference type="PROSITE" id="PS50195">
    <property type="entry name" value="PX"/>
    <property type="match status" value="1"/>
</dbReference>
<name>A0AAV5SBD9_9BILA</name>
<dbReference type="InterPro" id="IPR000719">
    <property type="entry name" value="Prot_kinase_dom"/>
</dbReference>
<dbReference type="InterPro" id="IPR001683">
    <property type="entry name" value="PX_dom"/>
</dbReference>
<dbReference type="Pfam" id="PF00069">
    <property type="entry name" value="Pkinase"/>
    <property type="match status" value="1"/>
</dbReference>
<dbReference type="SUPFAM" id="SSF64268">
    <property type="entry name" value="PX domain"/>
    <property type="match status" value="1"/>
</dbReference>
<organism evidence="4 5">
    <name type="scientific">Pristionchus entomophagus</name>
    <dbReference type="NCBI Taxonomy" id="358040"/>
    <lineage>
        <taxon>Eukaryota</taxon>
        <taxon>Metazoa</taxon>
        <taxon>Ecdysozoa</taxon>
        <taxon>Nematoda</taxon>
        <taxon>Chromadorea</taxon>
        <taxon>Rhabditida</taxon>
        <taxon>Rhabditina</taxon>
        <taxon>Diplogasteromorpha</taxon>
        <taxon>Diplogasteroidea</taxon>
        <taxon>Neodiplogasteridae</taxon>
        <taxon>Pristionchus</taxon>
    </lineage>
</organism>
<dbReference type="PANTHER" id="PTHR15508">
    <property type="entry name" value="RIBOSOMAL PROTEIN S6 KINASE"/>
    <property type="match status" value="1"/>
</dbReference>
<feature type="non-terminal residue" evidence="4">
    <location>
        <position position="777"/>
    </location>
</feature>
<protein>
    <submittedName>
        <fullName evidence="4">Uncharacterized protein</fullName>
    </submittedName>
</protein>